<accession>A0A495VV56</accession>
<keyword evidence="3" id="KW-0378">Hydrolase</keyword>
<evidence type="ECO:0000256" key="1">
    <source>
        <dbReference type="ARBA" id="ARBA00010088"/>
    </source>
</evidence>
<evidence type="ECO:0000313" key="8">
    <source>
        <dbReference type="Proteomes" id="UP000282084"/>
    </source>
</evidence>
<dbReference type="InterPro" id="IPR051601">
    <property type="entry name" value="Serine_prot/Carboxylest_S33"/>
</dbReference>
<reference evidence="7 8" key="1">
    <citation type="submission" date="2018-10" db="EMBL/GenBank/DDBJ databases">
        <title>Sequencing the genomes of 1000 actinobacteria strains.</title>
        <authorList>
            <person name="Klenk H.-P."/>
        </authorList>
    </citation>
    <scope>NUCLEOTIDE SEQUENCE [LARGE SCALE GENOMIC DNA]</scope>
    <source>
        <strain evidence="7 8">DSM 43800</strain>
    </source>
</reference>
<dbReference type="PANTHER" id="PTHR43248:SF29">
    <property type="entry name" value="TRIPEPTIDYL AMINOPEPTIDASE"/>
    <property type="match status" value="1"/>
</dbReference>
<dbReference type="InterPro" id="IPR000073">
    <property type="entry name" value="AB_hydrolase_1"/>
</dbReference>
<sequence length="512" mass="55317">MRRILSVGLATTLLLSTAAAPTFGTSGSPPSVDPLAPFTGQQLTWKACHDGLECADLVLPLDYTRPAADRISLHISRRKATDPARRRGILVLNPGGPGGSGITMPKFLAKSAAAAVYDLIGFDPRGVGGSTELNCRTGPGFAVADTRPIDADFPKWAAEARAAEDACQRAGGGIRPHVNTPNTARDMDVVRAVLGEEKLNYLGYSYGTYLGAVYGSLFPDRLDRNVLDSAVHPEWVWREQFRAQAVAYRRNVEQWADWVAARNDRFGLGTTAKEVLGVVERIAARLAEHPVGEQTRTAFDAAVGVGARYRPLWSEIAATVQQLKGDPAATAESGLVMARAARKELRSGVFDTVTCEADWPTDVQTYFEDMRVFRERYPYGFGVARAAPTTCTFRSFTPPEPPVELRRDGYPIGVVVQAEGDTQTQYESGPAMASRLGHSLITVRDEGRHGIYGGANKCVNAAVDRYLVDGVLPDSSSACPGDPRPVTDKPPSAAFVQSYLDGRGIAAWTERF</sequence>
<dbReference type="InterPro" id="IPR013595">
    <property type="entry name" value="Pept_S33_TAP-like_C"/>
</dbReference>
<feature type="domain" description="AB hydrolase-1" evidence="5">
    <location>
        <begin position="89"/>
        <end position="269"/>
    </location>
</feature>
<proteinExistence type="inferred from homology"/>
<name>A0A495VV56_9PSEU</name>
<dbReference type="SUPFAM" id="SSF53474">
    <property type="entry name" value="alpha/beta-Hydrolases"/>
    <property type="match status" value="1"/>
</dbReference>
<feature type="signal peptide" evidence="4">
    <location>
        <begin position="1"/>
        <end position="20"/>
    </location>
</feature>
<feature type="chain" id="PRO_5019827437" evidence="4">
    <location>
        <begin position="21"/>
        <end position="512"/>
    </location>
</feature>
<keyword evidence="8" id="KW-1185">Reference proteome</keyword>
<dbReference type="RefSeq" id="WP_121003363.1">
    <property type="nucleotide sequence ID" value="NZ_RBXO01000001.1"/>
</dbReference>
<organism evidence="7 8">
    <name type="scientific">Saccharothrix australiensis</name>
    <dbReference type="NCBI Taxonomy" id="2072"/>
    <lineage>
        <taxon>Bacteria</taxon>
        <taxon>Bacillati</taxon>
        <taxon>Actinomycetota</taxon>
        <taxon>Actinomycetes</taxon>
        <taxon>Pseudonocardiales</taxon>
        <taxon>Pseudonocardiaceae</taxon>
        <taxon>Saccharothrix</taxon>
    </lineage>
</organism>
<feature type="domain" description="Peptidase S33 tripeptidyl aminopeptidase-like C-terminal" evidence="6">
    <location>
        <begin position="382"/>
        <end position="479"/>
    </location>
</feature>
<keyword evidence="2 4" id="KW-0732">Signal</keyword>
<dbReference type="Gene3D" id="3.40.50.1820">
    <property type="entry name" value="alpha/beta hydrolase"/>
    <property type="match status" value="1"/>
</dbReference>
<evidence type="ECO:0000256" key="2">
    <source>
        <dbReference type="ARBA" id="ARBA00022729"/>
    </source>
</evidence>
<evidence type="ECO:0000256" key="3">
    <source>
        <dbReference type="ARBA" id="ARBA00022801"/>
    </source>
</evidence>
<dbReference type="InterPro" id="IPR029058">
    <property type="entry name" value="AB_hydrolase_fold"/>
</dbReference>
<evidence type="ECO:0000313" key="7">
    <source>
        <dbReference type="EMBL" id="RKT53242.1"/>
    </source>
</evidence>
<dbReference type="Pfam" id="PF08386">
    <property type="entry name" value="Abhydrolase_4"/>
    <property type="match status" value="1"/>
</dbReference>
<dbReference type="AlphaFoldDB" id="A0A495VV56"/>
<dbReference type="Pfam" id="PF00561">
    <property type="entry name" value="Abhydrolase_1"/>
    <property type="match status" value="1"/>
</dbReference>
<protein>
    <submittedName>
        <fullName evidence="7">Pimeloyl-ACP methyl ester carboxylesterase</fullName>
    </submittedName>
</protein>
<comment type="similarity">
    <text evidence="1">Belongs to the peptidase S33 family.</text>
</comment>
<dbReference type="OrthoDB" id="3930934at2"/>
<evidence type="ECO:0000256" key="4">
    <source>
        <dbReference type="SAM" id="SignalP"/>
    </source>
</evidence>
<evidence type="ECO:0000259" key="6">
    <source>
        <dbReference type="Pfam" id="PF08386"/>
    </source>
</evidence>
<dbReference type="EMBL" id="RBXO01000001">
    <property type="protein sequence ID" value="RKT53242.1"/>
    <property type="molecule type" value="Genomic_DNA"/>
</dbReference>
<comment type="caution">
    <text evidence="7">The sequence shown here is derived from an EMBL/GenBank/DDBJ whole genome shotgun (WGS) entry which is preliminary data.</text>
</comment>
<dbReference type="Proteomes" id="UP000282084">
    <property type="component" value="Unassembled WGS sequence"/>
</dbReference>
<dbReference type="GO" id="GO:0016787">
    <property type="term" value="F:hydrolase activity"/>
    <property type="evidence" value="ECO:0007669"/>
    <property type="project" value="UniProtKB-KW"/>
</dbReference>
<evidence type="ECO:0000259" key="5">
    <source>
        <dbReference type="Pfam" id="PF00561"/>
    </source>
</evidence>
<dbReference type="PANTHER" id="PTHR43248">
    <property type="entry name" value="2-SUCCINYL-6-HYDROXY-2,4-CYCLOHEXADIENE-1-CARBOXYLATE SYNTHASE"/>
    <property type="match status" value="1"/>
</dbReference>
<gene>
    <name evidence="7" type="ORF">C8E97_1800</name>
</gene>